<evidence type="ECO:0000313" key="1">
    <source>
        <dbReference type="EMBL" id="SEK14029.1"/>
    </source>
</evidence>
<organism evidence="1 2">
    <name type="scientific">Paraburkholderia tropica</name>
    <dbReference type="NCBI Taxonomy" id="92647"/>
    <lineage>
        <taxon>Bacteria</taxon>
        <taxon>Pseudomonadati</taxon>
        <taxon>Pseudomonadota</taxon>
        <taxon>Betaproteobacteria</taxon>
        <taxon>Burkholderiales</taxon>
        <taxon>Burkholderiaceae</taxon>
        <taxon>Paraburkholderia</taxon>
    </lineage>
</organism>
<accession>A0AAQ1JXZ7</accession>
<evidence type="ECO:0000313" key="2">
    <source>
        <dbReference type="Proteomes" id="UP000183529"/>
    </source>
</evidence>
<dbReference type="Proteomes" id="UP000183529">
    <property type="component" value="Unassembled WGS sequence"/>
</dbReference>
<dbReference type="RefSeq" id="WP_074987249.1">
    <property type="nucleotide sequence ID" value="NZ_CADFGN010000019.1"/>
</dbReference>
<protein>
    <submittedName>
        <fullName evidence="1">Uncharacterized protein</fullName>
    </submittedName>
</protein>
<dbReference type="EMBL" id="FNZM01000026">
    <property type="protein sequence ID" value="SEK14029.1"/>
    <property type="molecule type" value="Genomic_DNA"/>
</dbReference>
<dbReference type="AlphaFoldDB" id="A0AAQ1JXZ7"/>
<name>A0AAQ1JXZ7_9BURK</name>
<comment type="caution">
    <text evidence="1">The sequence shown here is derived from an EMBL/GenBank/DDBJ whole genome shotgun (WGS) entry which is preliminary data.</text>
</comment>
<gene>
    <name evidence="1" type="ORF">SAMN05216550_12639</name>
</gene>
<sequence length="88" mass="9518">MVAPSKSFVLTFNEDLQQFEMCSLNDADLAALRENALVAPWPIASIPGGELTGKVAARIGAGALGILSIYHPEIKRRLKVKPDDYPLP</sequence>
<proteinExistence type="predicted"/>
<reference evidence="1 2" key="1">
    <citation type="submission" date="2016-10" db="EMBL/GenBank/DDBJ databases">
        <authorList>
            <person name="Varghese N."/>
            <person name="Submissions S."/>
        </authorList>
    </citation>
    <scope>NUCLEOTIDE SEQUENCE [LARGE SCALE GENOMIC DNA]</scope>
    <source>
        <strain evidence="1 2">LMG 22274</strain>
    </source>
</reference>